<dbReference type="AlphaFoldDB" id="A0A2M4B211"/>
<evidence type="ECO:0000313" key="3">
    <source>
        <dbReference type="EMBL" id="MBW47083.1"/>
    </source>
</evidence>
<sequence>MKILLLFIYRVLARIFDTVQRFIGGVRNVDDIDIERTRSRERKMAKRRFVYEFRPFEVCGIDYRNAPGTSDMAPARKYPNARSGHRIVCNDSAIYVFGGFNPNISQTRPGNNEDNGTSCLFQELWKYDTIRMEWTLLLDANNDLPLELASNAMRLRSASFISVPSPSPARNSELMSVAWSFT</sequence>
<accession>A0A2M4B211</accession>
<dbReference type="SUPFAM" id="SSF117281">
    <property type="entry name" value="Kelch motif"/>
    <property type="match status" value="1"/>
</dbReference>
<dbReference type="Gene3D" id="2.120.10.80">
    <property type="entry name" value="Kelch-type beta propeller"/>
    <property type="match status" value="1"/>
</dbReference>
<dbReference type="EMBL" id="GGFK01013762">
    <property type="protein sequence ID" value="MBW47083.1"/>
    <property type="molecule type" value="Transcribed_RNA"/>
</dbReference>
<keyword evidence="1" id="KW-0880">Kelch repeat</keyword>
<dbReference type="PANTHER" id="PTHR46428:SF1">
    <property type="entry name" value="KELCH DOMAIN-CONTAINING PROTEIN 10"/>
    <property type="match status" value="1"/>
</dbReference>
<dbReference type="GO" id="GO:0032874">
    <property type="term" value="P:positive regulation of stress-activated MAPK cascade"/>
    <property type="evidence" value="ECO:0007669"/>
    <property type="project" value="TreeGrafter"/>
</dbReference>
<proteinExistence type="predicted"/>
<evidence type="ECO:0000256" key="1">
    <source>
        <dbReference type="ARBA" id="ARBA00022441"/>
    </source>
</evidence>
<dbReference type="InterPro" id="IPR015915">
    <property type="entry name" value="Kelch-typ_b-propeller"/>
</dbReference>
<keyword evidence="2" id="KW-0677">Repeat</keyword>
<organism evidence="3">
    <name type="scientific">Anopheles triannulatus</name>
    <dbReference type="NCBI Taxonomy" id="58253"/>
    <lineage>
        <taxon>Eukaryota</taxon>
        <taxon>Metazoa</taxon>
        <taxon>Ecdysozoa</taxon>
        <taxon>Arthropoda</taxon>
        <taxon>Hexapoda</taxon>
        <taxon>Insecta</taxon>
        <taxon>Pterygota</taxon>
        <taxon>Neoptera</taxon>
        <taxon>Endopterygota</taxon>
        <taxon>Diptera</taxon>
        <taxon>Nematocera</taxon>
        <taxon>Culicoidea</taxon>
        <taxon>Culicidae</taxon>
        <taxon>Anophelinae</taxon>
        <taxon>Anopheles</taxon>
    </lineage>
</organism>
<evidence type="ECO:0000256" key="2">
    <source>
        <dbReference type="ARBA" id="ARBA00022737"/>
    </source>
</evidence>
<protein>
    <submittedName>
        <fullName evidence="3">Putative secreted protein</fullName>
    </submittedName>
</protein>
<name>A0A2M4B211_9DIPT</name>
<dbReference type="Pfam" id="PF07646">
    <property type="entry name" value="Kelch_2"/>
    <property type="match status" value="1"/>
</dbReference>
<dbReference type="InterPro" id="IPR011498">
    <property type="entry name" value="Kelch_2"/>
</dbReference>
<dbReference type="InterPro" id="IPR052125">
    <property type="entry name" value="KLHDC10"/>
</dbReference>
<dbReference type="PANTHER" id="PTHR46428">
    <property type="entry name" value="KELCH DOMAIN-CONTAINING PROTEIN 10"/>
    <property type="match status" value="1"/>
</dbReference>
<reference evidence="3" key="1">
    <citation type="submission" date="2018-01" db="EMBL/GenBank/DDBJ databases">
        <title>An insight into the sialome of Amazonian anophelines.</title>
        <authorList>
            <person name="Ribeiro J.M."/>
            <person name="Scarpassa V."/>
            <person name="Calvo E."/>
        </authorList>
    </citation>
    <scope>NUCLEOTIDE SEQUENCE</scope>
    <source>
        <tissue evidence="3">Salivary glands</tissue>
    </source>
</reference>